<keyword evidence="2" id="KW-0408">Iron</keyword>
<dbReference type="OrthoDB" id="9794178at2"/>
<proteinExistence type="predicted"/>
<evidence type="ECO:0000259" key="3">
    <source>
        <dbReference type="Pfam" id="PF06155"/>
    </source>
</evidence>
<evidence type="ECO:0000256" key="2">
    <source>
        <dbReference type="ARBA" id="ARBA00023004"/>
    </source>
</evidence>
<comment type="caution">
    <text evidence="4">The sequence shown here is derived from an EMBL/GenBank/DDBJ whole genome shotgun (WGS) entry which is preliminary data.</text>
</comment>
<dbReference type="GO" id="GO:0046872">
    <property type="term" value="F:metal ion binding"/>
    <property type="evidence" value="ECO:0007669"/>
    <property type="project" value="UniProtKB-KW"/>
</dbReference>
<evidence type="ECO:0000313" key="5">
    <source>
        <dbReference type="Proteomes" id="UP000273643"/>
    </source>
</evidence>
<reference evidence="4 5" key="1">
    <citation type="submission" date="2018-11" db="EMBL/GenBank/DDBJ databases">
        <title>Genomic Encyclopedia of Type Strains, Phase IV (KMG-IV): sequencing the most valuable type-strain genomes for metagenomic binning, comparative biology and taxonomic classification.</title>
        <authorList>
            <person name="Goeker M."/>
        </authorList>
    </citation>
    <scope>NUCLEOTIDE SEQUENCE [LARGE SCALE GENOMIC DNA]</scope>
    <source>
        <strain evidence="4 5">DSM 16974</strain>
    </source>
</reference>
<accession>A0A3N1P9I0</accession>
<dbReference type="RefSeq" id="WP_123638376.1">
    <property type="nucleotide sequence ID" value="NZ_RJUK01000001.1"/>
</dbReference>
<keyword evidence="1" id="KW-0479">Metal-binding</keyword>
<evidence type="ECO:0000256" key="1">
    <source>
        <dbReference type="ARBA" id="ARBA00022723"/>
    </source>
</evidence>
<dbReference type="InterPro" id="IPR010376">
    <property type="entry name" value="GBBH-like_N"/>
</dbReference>
<sequence length="123" mass="14163">MTPDKILLHKKSRQLELTYGDQNYRLDAEYLRVHSPSAEVRGHHGQGGQLPFGKKQVAIAHIEAAGNYALHIVFDDGHDSGIYTWDYLHDLCVNKETHWQKYLDDLHQQGKSRDPDTQIVKLM</sequence>
<dbReference type="EMBL" id="RJUK01000001">
    <property type="protein sequence ID" value="ROQ21366.1"/>
    <property type="molecule type" value="Genomic_DNA"/>
</dbReference>
<protein>
    <submittedName>
        <fullName evidence="4">DUF971 family protein</fullName>
    </submittedName>
</protein>
<evidence type="ECO:0000313" key="4">
    <source>
        <dbReference type="EMBL" id="ROQ21366.1"/>
    </source>
</evidence>
<name>A0A3N1P9I0_9GAMM</name>
<gene>
    <name evidence="4" type="ORF">EDC38_1990</name>
</gene>
<dbReference type="Gene3D" id="3.30.2020.30">
    <property type="match status" value="1"/>
</dbReference>
<dbReference type="AlphaFoldDB" id="A0A3N1P9I0"/>
<dbReference type="InterPro" id="IPR038492">
    <property type="entry name" value="GBBH-like_N_sf"/>
</dbReference>
<dbReference type="Proteomes" id="UP000273643">
    <property type="component" value="Unassembled WGS sequence"/>
</dbReference>
<organism evidence="4 5">
    <name type="scientific">Marinimicrobium koreense</name>
    <dbReference type="NCBI Taxonomy" id="306545"/>
    <lineage>
        <taxon>Bacteria</taxon>
        <taxon>Pseudomonadati</taxon>
        <taxon>Pseudomonadota</taxon>
        <taxon>Gammaproteobacteria</taxon>
        <taxon>Cellvibrionales</taxon>
        <taxon>Cellvibrionaceae</taxon>
        <taxon>Marinimicrobium</taxon>
    </lineage>
</organism>
<dbReference type="PANTHER" id="PTHR35303:SF5">
    <property type="entry name" value="OS02G0197800 PROTEIN"/>
    <property type="match status" value="1"/>
</dbReference>
<keyword evidence="5" id="KW-1185">Reference proteome</keyword>
<dbReference type="Pfam" id="PF06155">
    <property type="entry name" value="GBBH-like_N"/>
    <property type="match status" value="1"/>
</dbReference>
<dbReference type="PANTHER" id="PTHR35303">
    <property type="entry name" value="OS02G0197800 PROTEIN"/>
    <property type="match status" value="1"/>
</dbReference>
<feature type="domain" description="Gamma-butyrobetaine hydroxylase-like N-terminal" evidence="3">
    <location>
        <begin position="7"/>
        <end position="89"/>
    </location>
</feature>